<keyword evidence="7" id="KW-1015">Disulfide bond</keyword>
<accession>A0ABQ8B140</accession>
<evidence type="ECO:0000256" key="10">
    <source>
        <dbReference type="SAM" id="MobiDB-lite"/>
    </source>
</evidence>
<dbReference type="InterPro" id="IPR036312">
    <property type="entry name" value="Bifun_inhib/LTP/seed_sf"/>
</dbReference>
<comment type="caution">
    <text evidence="13">The sequence shown here is derived from an EMBL/GenBank/DDBJ whole genome shotgun (WGS) entry which is preliminary data.</text>
</comment>
<evidence type="ECO:0000256" key="1">
    <source>
        <dbReference type="ARBA" id="ARBA00004609"/>
    </source>
</evidence>
<feature type="compositionally biased region" description="Pro residues" evidence="10">
    <location>
        <begin position="29"/>
        <end position="41"/>
    </location>
</feature>
<evidence type="ECO:0000256" key="9">
    <source>
        <dbReference type="ARBA" id="ARBA00023288"/>
    </source>
</evidence>
<feature type="region of interest" description="Disordered" evidence="10">
    <location>
        <begin position="136"/>
        <end position="182"/>
    </location>
</feature>
<gene>
    <name evidence="13" type="ORF">HID58_048099</name>
</gene>
<dbReference type="InterPro" id="IPR043325">
    <property type="entry name" value="LTSS"/>
</dbReference>
<reference evidence="13 14" key="1">
    <citation type="submission" date="2021-05" db="EMBL/GenBank/DDBJ databases">
        <title>Genome Assembly of Synthetic Allotetraploid Brassica napus Reveals Homoeologous Exchanges between Subgenomes.</title>
        <authorList>
            <person name="Davis J.T."/>
        </authorList>
    </citation>
    <scope>NUCLEOTIDE SEQUENCE [LARGE SCALE GENOMIC DNA]</scope>
    <source>
        <strain evidence="14">cv. Da-Ae</strain>
        <tissue evidence="13">Seedling</tissue>
    </source>
</reference>
<comment type="subcellular location">
    <subcellularLocation>
        <location evidence="1">Cell membrane</location>
        <topology evidence="1">Lipid-anchor</topology>
        <topology evidence="1">GPI-anchor</topology>
    </subcellularLocation>
</comment>
<dbReference type="Pfam" id="PF14368">
    <property type="entry name" value="LTP_2"/>
    <property type="match status" value="1"/>
</dbReference>
<dbReference type="SUPFAM" id="SSF47699">
    <property type="entry name" value="Bifunctional inhibitor/lipid-transfer protein/seed storage 2S albumin"/>
    <property type="match status" value="1"/>
</dbReference>
<feature type="chain" id="PRO_5045243765" description="Bifunctional inhibitor/plant lipid transfer protein/seed storage helical domain-containing protein" evidence="11">
    <location>
        <begin position="23"/>
        <end position="241"/>
    </location>
</feature>
<feature type="signal peptide" evidence="11">
    <location>
        <begin position="1"/>
        <end position="22"/>
    </location>
</feature>
<evidence type="ECO:0000256" key="5">
    <source>
        <dbReference type="ARBA" id="ARBA00022729"/>
    </source>
</evidence>
<dbReference type="EMBL" id="JAGKQM010000012">
    <property type="protein sequence ID" value="KAH0898531.1"/>
    <property type="molecule type" value="Genomic_DNA"/>
</dbReference>
<evidence type="ECO:0000256" key="11">
    <source>
        <dbReference type="SAM" id="SignalP"/>
    </source>
</evidence>
<dbReference type="Proteomes" id="UP000824890">
    <property type="component" value="Unassembled WGS sequence"/>
</dbReference>
<keyword evidence="8" id="KW-0325">Glycoprotein</keyword>
<keyword evidence="5 11" id="KW-0732">Signal</keyword>
<protein>
    <recommendedName>
        <fullName evidence="12">Bifunctional inhibitor/plant lipid transfer protein/seed storage helical domain-containing protein</fullName>
    </recommendedName>
</protein>
<dbReference type="Gene3D" id="1.10.110.10">
    <property type="entry name" value="Plant lipid-transfer and hydrophobic proteins"/>
    <property type="match status" value="1"/>
</dbReference>
<sequence>MKQSLLSILILLLSSSFAPIHARNKPQPANSPSPVASPAPGPSNSDCSSIIYDMMDCLSYLTPGSNDTKPTKVCCRGILSVLQYNPKCICVGLESSKTMGFAVNNTRARAMPTTCKLPIVAPHCAILDEATPAASTAGTSPISPSAGTSMTSPSSVGSPTSSPSLAESPVMSAPSPSSSGTNHLSVSTLTLVSVITILLASRDNSFERLLQRGLSIRSLVVYMRQIVRVRIVKEGVVRLLV</sequence>
<evidence type="ECO:0000256" key="2">
    <source>
        <dbReference type="ARBA" id="ARBA00009748"/>
    </source>
</evidence>
<dbReference type="CDD" id="cd00010">
    <property type="entry name" value="AAI_LTSS"/>
    <property type="match status" value="1"/>
</dbReference>
<evidence type="ECO:0000256" key="8">
    <source>
        <dbReference type="ARBA" id="ARBA00023180"/>
    </source>
</evidence>
<evidence type="ECO:0000313" key="13">
    <source>
        <dbReference type="EMBL" id="KAH0898531.1"/>
    </source>
</evidence>
<keyword evidence="4" id="KW-0336">GPI-anchor</keyword>
<name>A0ABQ8B140_BRANA</name>
<proteinExistence type="inferred from homology"/>
<evidence type="ECO:0000256" key="4">
    <source>
        <dbReference type="ARBA" id="ARBA00022622"/>
    </source>
</evidence>
<feature type="domain" description="Bifunctional inhibitor/plant lipid transfer protein/seed storage helical" evidence="12">
    <location>
        <begin position="36"/>
        <end position="124"/>
    </location>
</feature>
<organism evidence="13 14">
    <name type="scientific">Brassica napus</name>
    <name type="common">Rape</name>
    <dbReference type="NCBI Taxonomy" id="3708"/>
    <lineage>
        <taxon>Eukaryota</taxon>
        <taxon>Viridiplantae</taxon>
        <taxon>Streptophyta</taxon>
        <taxon>Embryophyta</taxon>
        <taxon>Tracheophyta</taxon>
        <taxon>Spermatophyta</taxon>
        <taxon>Magnoliopsida</taxon>
        <taxon>eudicotyledons</taxon>
        <taxon>Gunneridae</taxon>
        <taxon>Pentapetalae</taxon>
        <taxon>rosids</taxon>
        <taxon>malvids</taxon>
        <taxon>Brassicales</taxon>
        <taxon>Brassicaceae</taxon>
        <taxon>Brassiceae</taxon>
        <taxon>Brassica</taxon>
    </lineage>
</organism>
<keyword evidence="6" id="KW-0472">Membrane</keyword>
<keyword evidence="9" id="KW-0449">Lipoprotein</keyword>
<dbReference type="PANTHER" id="PTHR33044">
    <property type="entry name" value="BIFUNCTIONAL INHIBITOR/LIPID-TRANSFER PROTEIN/SEED STORAGE 2S ALBUMIN SUPERFAMILY PROTEIN-RELATED"/>
    <property type="match status" value="1"/>
</dbReference>
<feature type="region of interest" description="Disordered" evidence="10">
    <location>
        <begin position="23"/>
        <end position="42"/>
    </location>
</feature>
<keyword evidence="3" id="KW-1003">Cell membrane</keyword>
<keyword evidence="14" id="KW-1185">Reference proteome</keyword>
<evidence type="ECO:0000259" key="12">
    <source>
        <dbReference type="Pfam" id="PF14368"/>
    </source>
</evidence>
<comment type="similarity">
    <text evidence="2">Belongs to the plant LTP family.</text>
</comment>
<dbReference type="InterPro" id="IPR016140">
    <property type="entry name" value="Bifunc_inhib/LTP/seed_store"/>
</dbReference>
<evidence type="ECO:0000256" key="6">
    <source>
        <dbReference type="ARBA" id="ARBA00023136"/>
    </source>
</evidence>
<evidence type="ECO:0000256" key="3">
    <source>
        <dbReference type="ARBA" id="ARBA00022475"/>
    </source>
</evidence>
<evidence type="ECO:0000313" key="14">
    <source>
        <dbReference type="Proteomes" id="UP000824890"/>
    </source>
</evidence>
<evidence type="ECO:0000256" key="7">
    <source>
        <dbReference type="ARBA" id="ARBA00023157"/>
    </source>
</evidence>